<keyword evidence="1" id="KW-0812">Transmembrane</keyword>
<dbReference type="InParanoid" id="A0A0D0ECC4"/>
<dbReference type="OrthoDB" id="3267422at2759"/>
<dbReference type="AlphaFoldDB" id="A0A0D0ECC4"/>
<evidence type="ECO:0000313" key="4">
    <source>
        <dbReference type="Proteomes" id="UP000054538"/>
    </source>
</evidence>
<feature type="chain" id="PRO_5002209541" evidence="2">
    <location>
        <begin position="25"/>
        <end position="250"/>
    </location>
</feature>
<reference evidence="4" key="2">
    <citation type="submission" date="2015-01" db="EMBL/GenBank/DDBJ databases">
        <title>Evolutionary Origins and Diversification of the Mycorrhizal Mutualists.</title>
        <authorList>
            <consortium name="DOE Joint Genome Institute"/>
            <consortium name="Mycorrhizal Genomics Consortium"/>
            <person name="Kohler A."/>
            <person name="Kuo A."/>
            <person name="Nagy L.G."/>
            <person name="Floudas D."/>
            <person name="Copeland A."/>
            <person name="Barry K.W."/>
            <person name="Cichocki N."/>
            <person name="Veneault-Fourrey C."/>
            <person name="LaButti K."/>
            <person name="Lindquist E.A."/>
            <person name="Lipzen A."/>
            <person name="Lundell T."/>
            <person name="Morin E."/>
            <person name="Murat C."/>
            <person name="Riley R."/>
            <person name="Ohm R."/>
            <person name="Sun H."/>
            <person name="Tunlid A."/>
            <person name="Henrissat B."/>
            <person name="Grigoriev I.V."/>
            <person name="Hibbett D.S."/>
            <person name="Martin F."/>
        </authorList>
    </citation>
    <scope>NUCLEOTIDE SEQUENCE [LARGE SCALE GENOMIC DNA]</scope>
    <source>
        <strain evidence="4">Ve08.2h10</strain>
    </source>
</reference>
<feature type="transmembrane region" description="Helical" evidence="1">
    <location>
        <begin position="207"/>
        <end position="229"/>
    </location>
</feature>
<evidence type="ECO:0000256" key="2">
    <source>
        <dbReference type="SAM" id="SignalP"/>
    </source>
</evidence>
<dbReference type="STRING" id="930991.A0A0D0ECC4"/>
<organism evidence="3 4">
    <name type="scientific">Paxillus rubicundulus Ve08.2h10</name>
    <dbReference type="NCBI Taxonomy" id="930991"/>
    <lineage>
        <taxon>Eukaryota</taxon>
        <taxon>Fungi</taxon>
        <taxon>Dikarya</taxon>
        <taxon>Basidiomycota</taxon>
        <taxon>Agaricomycotina</taxon>
        <taxon>Agaricomycetes</taxon>
        <taxon>Agaricomycetidae</taxon>
        <taxon>Boletales</taxon>
        <taxon>Paxilineae</taxon>
        <taxon>Paxillaceae</taxon>
        <taxon>Paxillus</taxon>
    </lineage>
</organism>
<evidence type="ECO:0000256" key="1">
    <source>
        <dbReference type="SAM" id="Phobius"/>
    </source>
</evidence>
<protein>
    <submittedName>
        <fullName evidence="3">Uncharacterized protein</fullName>
    </submittedName>
</protein>
<feature type="signal peptide" evidence="2">
    <location>
        <begin position="1"/>
        <end position="24"/>
    </location>
</feature>
<name>A0A0D0ECC4_9AGAM</name>
<keyword evidence="4" id="KW-1185">Reference proteome</keyword>
<dbReference type="EMBL" id="KN824869">
    <property type="protein sequence ID" value="KIK99125.1"/>
    <property type="molecule type" value="Genomic_DNA"/>
</dbReference>
<keyword evidence="1" id="KW-0472">Membrane</keyword>
<keyword evidence="2" id="KW-0732">Signal</keyword>
<sequence length="250" mass="26480">MPDSLSRLCLALFLLGTLTLRAFAQENVVLSSTNPDIIYNPPLCSPSSIGCLSPWQLSNDTQTGTTTVFTNGPIPEAGNVIPQMFLSFRASMLYLRTSSLANASINFTLTVEPGDVSITAQLNTSIRLVEVVNLPETQTTTLGITFLVGALPTRFDVESITLAVANASATSSFLPLPSLPFSSSPPTLVPLPTATQSSATSDKKATIIGATLGAVLGTLLIAIACFVIYRRNRRARTRAYSAPRGRGASR</sequence>
<gene>
    <name evidence="3" type="ORF">PAXRUDRAFT_823086</name>
</gene>
<evidence type="ECO:0000313" key="3">
    <source>
        <dbReference type="EMBL" id="KIK99125.1"/>
    </source>
</evidence>
<reference evidence="3 4" key="1">
    <citation type="submission" date="2014-04" db="EMBL/GenBank/DDBJ databases">
        <authorList>
            <consortium name="DOE Joint Genome Institute"/>
            <person name="Kuo A."/>
            <person name="Kohler A."/>
            <person name="Jargeat P."/>
            <person name="Nagy L.G."/>
            <person name="Floudas D."/>
            <person name="Copeland A."/>
            <person name="Barry K.W."/>
            <person name="Cichocki N."/>
            <person name="Veneault-Fourrey C."/>
            <person name="LaButti K."/>
            <person name="Lindquist E.A."/>
            <person name="Lipzen A."/>
            <person name="Lundell T."/>
            <person name="Morin E."/>
            <person name="Murat C."/>
            <person name="Sun H."/>
            <person name="Tunlid A."/>
            <person name="Henrissat B."/>
            <person name="Grigoriev I.V."/>
            <person name="Hibbett D.S."/>
            <person name="Martin F."/>
            <person name="Nordberg H.P."/>
            <person name="Cantor M.N."/>
            <person name="Hua S.X."/>
        </authorList>
    </citation>
    <scope>NUCLEOTIDE SEQUENCE [LARGE SCALE GENOMIC DNA]</scope>
    <source>
        <strain evidence="3 4">Ve08.2h10</strain>
    </source>
</reference>
<proteinExistence type="predicted"/>
<keyword evidence="1" id="KW-1133">Transmembrane helix</keyword>
<dbReference type="Proteomes" id="UP000054538">
    <property type="component" value="Unassembled WGS sequence"/>
</dbReference>
<accession>A0A0D0ECC4</accession>
<dbReference type="HOGENOM" id="CLU_076150_1_0_1"/>